<organism evidence="3 4">
    <name type="scientific">Candidatus Methylumidiphilus alinenensis</name>
    <dbReference type="NCBI Taxonomy" id="2202197"/>
    <lineage>
        <taxon>Bacteria</taxon>
        <taxon>Pseudomonadati</taxon>
        <taxon>Pseudomonadota</taxon>
        <taxon>Gammaproteobacteria</taxon>
        <taxon>Methylococcales</taxon>
        <taxon>Candidatus Methylumidiphilus</taxon>
    </lineage>
</organism>
<comment type="caution">
    <text evidence="3">The sequence shown here is derived from an EMBL/GenBank/DDBJ whole genome shotgun (WGS) entry which is preliminary data.</text>
</comment>
<name>A0A2W4RBF8_9GAMM</name>
<feature type="signal peptide" evidence="2">
    <location>
        <begin position="1"/>
        <end position="22"/>
    </location>
</feature>
<dbReference type="EMBL" id="QJPH01000342">
    <property type="protein sequence ID" value="PZN77178.1"/>
    <property type="molecule type" value="Genomic_DNA"/>
</dbReference>
<accession>A0A2W4RBF8</accession>
<proteinExistence type="predicted"/>
<evidence type="ECO:0000313" key="3">
    <source>
        <dbReference type="EMBL" id="PZN77178.1"/>
    </source>
</evidence>
<dbReference type="Proteomes" id="UP000249396">
    <property type="component" value="Unassembled WGS sequence"/>
</dbReference>
<feature type="chain" id="PRO_5016136021" description="VPLPA-CTERM sorting domain-containing protein" evidence="2">
    <location>
        <begin position="23"/>
        <end position="173"/>
    </location>
</feature>
<dbReference type="AlphaFoldDB" id="A0A2W4RBF8"/>
<evidence type="ECO:0000256" key="1">
    <source>
        <dbReference type="SAM" id="Phobius"/>
    </source>
</evidence>
<sequence length="173" mass="17716">MKTSIKLLSAIALVVASASASAASFSFNFTDGTNAGNFSLNTTNISVGTEWATTGTLNVTGGVDTGTYTLVALGPTSTTPSPGAFSADNVVYTAGNPYLDNSGLLFATDTSGTPIQINIFGNGTNPYSFWSWENGGYKGSDNVTLTATPIPAAIWMVGSALAGAFGFMRRKLA</sequence>
<keyword evidence="2" id="KW-0732">Signal</keyword>
<reference evidence="3 4" key="1">
    <citation type="journal article" date="2018" name="Aquat. Microb. Ecol.">
        <title>Gammaproteobacterial methanotrophs dominate.</title>
        <authorList>
            <person name="Rissanen A.J."/>
            <person name="Saarenheimo J."/>
            <person name="Tiirola M."/>
            <person name="Peura S."/>
            <person name="Aalto S.L."/>
            <person name="Karvinen A."/>
            <person name="Nykanen H."/>
        </authorList>
    </citation>
    <scope>NUCLEOTIDE SEQUENCE [LARGE SCALE GENOMIC DNA]</scope>
    <source>
        <strain evidence="3">AMbin10</strain>
    </source>
</reference>
<feature type="transmembrane region" description="Helical" evidence="1">
    <location>
        <begin position="150"/>
        <end position="168"/>
    </location>
</feature>
<evidence type="ECO:0000313" key="4">
    <source>
        <dbReference type="Proteomes" id="UP000249396"/>
    </source>
</evidence>
<keyword evidence="1" id="KW-0472">Membrane</keyword>
<evidence type="ECO:0000256" key="2">
    <source>
        <dbReference type="SAM" id="SignalP"/>
    </source>
</evidence>
<protein>
    <recommendedName>
        <fullName evidence="5">VPLPA-CTERM sorting domain-containing protein</fullName>
    </recommendedName>
</protein>
<evidence type="ECO:0008006" key="5">
    <source>
        <dbReference type="Google" id="ProtNLM"/>
    </source>
</evidence>
<keyword evidence="1" id="KW-1133">Transmembrane helix</keyword>
<keyword evidence="1" id="KW-0812">Transmembrane</keyword>
<gene>
    <name evidence="3" type="ORF">DM484_15215</name>
</gene>